<dbReference type="PROSITE" id="PS50157">
    <property type="entry name" value="ZINC_FINGER_C2H2_2"/>
    <property type="match status" value="1"/>
</dbReference>
<dbReference type="Gene3D" id="3.30.160.60">
    <property type="entry name" value="Classic Zinc Finger"/>
    <property type="match status" value="1"/>
</dbReference>
<proteinExistence type="predicted"/>
<keyword evidence="5" id="KW-1185">Reference proteome</keyword>
<dbReference type="AlphaFoldDB" id="A0AAD7BHF6"/>
<feature type="domain" description="C2H2-type" evidence="3">
    <location>
        <begin position="267"/>
        <end position="296"/>
    </location>
</feature>
<protein>
    <recommendedName>
        <fullName evidence="3">C2H2-type domain-containing protein</fullName>
    </recommendedName>
</protein>
<name>A0AAD7BHF6_9AGAR</name>
<evidence type="ECO:0000313" key="5">
    <source>
        <dbReference type="Proteomes" id="UP001221142"/>
    </source>
</evidence>
<dbReference type="EMBL" id="JARKIF010000016">
    <property type="protein sequence ID" value="KAJ7621217.1"/>
    <property type="molecule type" value="Genomic_DNA"/>
</dbReference>
<comment type="caution">
    <text evidence="4">The sequence shown here is derived from an EMBL/GenBank/DDBJ whole genome shotgun (WGS) entry which is preliminary data.</text>
</comment>
<evidence type="ECO:0000259" key="3">
    <source>
        <dbReference type="PROSITE" id="PS50157"/>
    </source>
</evidence>
<dbReference type="InterPro" id="IPR013087">
    <property type="entry name" value="Znf_C2H2_type"/>
</dbReference>
<feature type="region of interest" description="Disordered" evidence="2">
    <location>
        <begin position="204"/>
        <end position="233"/>
    </location>
</feature>
<dbReference type="Proteomes" id="UP001221142">
    <property type="component" value="Unassembled WGS sequence"/>
</dbReference>
<organism evidence="4 5">
    <name type="scientific">Roridomyces roridus</name>
    <dbReference type="NCBI Taxonomy" id="1738132"/>
    <lineage>
        <taxon>Eukaryota</taxon>
        <taxon>Fungi</taxon>
        <taxon>Dikarya</taxon>
        <taxon>Basidiomycota</taxon>
        <taxon>Agaricomycotina</taxon>
        <taxon>Agaricomycetes</taxon>
        <taxon>Agaricomycetidae</taxon>
        <taxon>Agaricales</taxon>
        <taxon>Marasmiineae</taxon>
        <taxon>Mycenaceae</taxon>
        <taxon>Roridomyces</taxon>
    </lineage>
</organism>
<sequence length="346" mass="38112">MLLNIPIQDLLSSQLDITLDSDGRLSCRVKPNPRHNLSHAALPSGITLNLETENGHVLSLYASIDETSAVDSPPFDASAPEFSHISPVEHHISYPYADASPPPDYFSPCDATSPDSTGSNNGYFSVNEHDREGEHYDFRYGVPAEMESNQYPPTMGIVPSQVVAPSEPRLLSPLSFHATAPAFSASASPSPSASLSSFSESTTLISPVDIPTPPPREVEPHAGSTTSKTGRRAQYPCLHPSCDRMLTSPYTRQVHMGTHKAKVRKAFLCTLGCGEAFTRQHDRQRHEVALHGKQCKHVCQRCKRFFSSAKMLDRHVCRGHRQGAVQWPLTEVETQNANNFIPDRFQ</sequence>
<dbReference type="PROSITE" id="PS00028">
    <property type="entry name" value="ZINC_FINGER_C2H2_1"/>
    <property type="match status" value="2"/>
</dbReference>
<keyword evidence="1" id="KW-0479">Metal-binding</keyword>
<evidence type="ECO:0000256" key="1">
    <source>
        <dbReference type="PROSITE-ProRule" id="PRU00042"/>
    </source>
</evidence>
<dbReference type="SMART" id="SM00355">
    <property type="entry name" value="ZnF_C2H2"/>
    <property type="match status" value="3"/>
</dbReference>
<gene>
    <name evidence="4" type="ORF">FB45DRAFT_137638</name>
</gene>
<evidence type="ECO:0000256" key="2">
    <source>
        <dbReference type="SAM" id="MobiDB-lite"/>
    </source>
</evidence>
<dbReference type="GO" id="GO:0008270">
    <property type="term" value="F:zinc ion binding"/>
    <property type="evidence" value="ECO:0007669"/>
    <property type="project" value="UniProtKB-KW"/>
</dbReference>
<evidence type="ECO:0000313" key="4">
    <source>
        <dbReference type="EMBL" id="KAJ7621217.1"/>
    </source>
</evidence>
<accession>A0AAD7BHF6</accession>
<keyword evidence="1" id="KW-0863">Zinc-finger</keyword>
<reference evidence="4" key="1">
    <citation type="submission" date="2023-03" db="EMBL/GenBank/DDBJ databases">
        <title>Massive genome expansion in bonnet fungi (Mycena s.s.) driven by repeated elements and novel gene families across ecological guilds.</title>
        <authorList>
            <consortium name="Lawrence Berkeley National Laboratory"/>
            <person name="Harder C.B."/>
            <person name="Miyauchi S."/>
            <person name="Viragh M."/>
            <person name="Kuo A."/>
            <person name="Thoen E."/>
            <person name="Andreopoulos B."/>
            <person name="Lu D."/>
            <person name="Skrede I."/>
            <person name="Drula E."/>
            <person name="Henrissat B."/>
            <person name="Morin E."/>
            <person name="Kohler A."/>
            <person name="Barry K."/>
            <person name="LaButti K."/>
            <person name="Morin E."/>
            <person name="Salamov A."/>
            <person name="Lipzen A."/>
            <person name="Mereny Z."/>
            <person name="Hegedus B."/>
            <person name="Baldrian P."/>
            <person name="Stursova M."/>
            <person name="Weitz H."/>
            <person name="Taylor A."/>
            <person name="Grigoriev I.V."/>
            <person name="Nagy L.G."/>
            <person name="Martin F."/>
            <person name="Kauserud H."/>
        </authorList>
    </citation>
    <scope>NUCLEOTIDE SEQUENCE</scope>
    <source>
        <strain evidence="4">9284</strain>
    </source>
</reference>
<keyword evidence="1" id="KW-0862">Zinc</keyword>